<keyword evidence="10" id="KW-1185">Reference proteome</keyword>
<evidence type="ECO:0000259" key="8">
    <source>
        <dbReference type="Pfam" id="PF01529"/>
    </source>
</evidence>
<feature type="domain" description="Palmitoyltransferase DHHC" evidence="8">
    <location>
        <begin position="171"/>
        <end position="292"/>
    </location>
</feature>
<comment type="caution">
    <text evidence="9">The sequence shown here is derived from an EMBL/GenBank/DDBJ whole genome shotgun (WGS) entry which is preliminary data.</text>
</comment>
<keyword evidence="3 7" id="KW-0812">Transmembrane</keyword>
<accession>A0ABR2H2K7</accession>
<gene>
    <name evidence="9" type="ORF">M9Y10_031409</name>
</gene>
<dbReference type="PROSITE" id="PS50216">
    <property type="entry name" value="DHHC"/>
    <property type="match status" value="1"/>
</dbReference>
<feature type="transmembrane region" description="Helical" evidence="7">
    <location>
        <begin position="56"/>
        <end position="77"/>
    </location>
</feature>
<protein>
    <recommendedName>
        <fullName evidence="7">Palmitoyltransferase</fullName>
        <ecNumber evidence="7">2.3.1.225</ecNumber>
    </recommendedName>
</protein>
<keyword evidence="5 7" id="KW-0472">Membrane</keyword>
<reference evidence="9 10" key="1">
    <citation type="submission" date="2024-04" db="EMBL/GenBank/DDBJ databases">
        <title>Tritrichomonas musculus Genome.</title>
        <authorList>
            <person name="Alves-Ferreira E."/>
            <person name="Grigg M."/>
            <person name="Lorenzi H."/>
            <person name="Galac M."/>
        </authorList>
    </citation>
    <scope>NUCLEOTIDE SEQUENCE [LARGE SCALE GENOMIC DNA]</scope>
    <source>
        <strain evidence="9 10">EAF2021</strain>
    </source>
</reference>
<dbReference type="PANTHER" id="PTHR22883:SF147">
    <property type="entry name" value="PALMITOYLTRANSFERASE"/>
    <property type="match status" value="1"/>
</dbReference>
<keyword evidence="6 7" id="KW-0012">Acyltransferase</keyword>
<dbReference type="PANTHER" id="PTHR22883">
    <property type="entry name" value="ZINC FINGER DHHC DOMAIN CONTAINING PROTEIN"/>
    <property type="match status" value="1"/>
</dbReference>
<keyword evidence="4 7" id="KW-1133">Transmembrane helix</keyword>
<dbReference type="InterPro" id="IPR001594">
    <property type="entry name" value="Palmitoyltrfase_DHHC"/>
</dbReference>
<dbReference type="InterPro" id="IPR039859">
    <property type="entry name" value="PFA4/ZDH16/20/ERF2-like"/>
</dbReference>
<comment type="domain">
    <text evidence="7">The DHHC domain is required for palmitoyltransferase activity.</text>
</comment>
<feature type="transmembrane region" description="Helical" evidence="7">
    <location>
        <begin position="252"/>
        <end position="275"/>
    </location>
</feature>
<feature type="transmembrane region" description="Helical" evidence="7">
    <location>
        <begin position="89"/>
        <end position="113"/>
    </location>
</feature>
<evidence type="ECO:0000256" key="7">
    <source>
        <dbReference type="RuleBase" id="RU079119"/>
    </source>
</evidence>
<sequence length="349" mass="40261">MISYKPKENLDEHIVIPKGFPGVSSYTKINVFGCFPAVKMKNTNQVFLGKWRYEPAVPIVIIVGALFLFIMASIFMLPKFENEGMIINVVSFFLVLLLIMSYLQSIIVGPGYFPFFWSEQNRQHIQSNYNSANQSDDGLMPCNTNYDINQSDLDFHDDESPSGIITNNDQLNWARTRPRPPRSVISSKAGRIIIRPDHFCDLISSWVGKKNLKFFILFVFYTILCSFLLIIYSSRVILMEYRSQGWNWHVDFLFAIGSLWSGLCFFTICVVVLIVNFRNVSKGYTTLEEMMKIDLKKLDKGCVNNCEDVFGPIRQIPCWLCPTNPWKSKTNDEIVANYISYYDNAFFTN</sequence>
<evidence type="ECO:0000256" key="1">
    <source>
        <dbReference type="ARBA" id="ARBA00004141"/>
    </source>
</evidence>
<dbReference type="EC" id="2.3.1.225" evidence="7"/>
<comment type="similarity">
    <text evidence="7">Belongs to the DHHC palmitoyltransferase family.</text>
</comment>
<comment type="catalytic activity">
    <reaction evidence="7">
        <text>L-cysteinyl-[protein] + hexadecanoyl-CoA = S-hexadecanoyl-L-cysteinyl-[protein] + CoA</text>
        <dbReference type="Rhea" id="RHEA:36683"/>
        <dbReference type="Rhea" id="RHEA-COMP:10131"/>
        <dbReference type="Rhea" id="RHEA-COMP:11032"/>
        <dbReference type="ChEBI" id="CHEBI:29950"/>
        <dbReference type="ChEBI" id="CHEBI:57287"/>
        <dbReference type="ChEBI" id="CHEBI:57379"/>
        <dbReference type="ChEBI" id="CHEBI:74151"/>
        <dbReference type="EC" id="2.3.1.225"/>
    </reaction>
</comment>
<evidence type="ECO:0000313" key="10">
    <source>
        <dbReference type="Proteomes" id="UP001470230"/>
    </source>
</evidence>
<comment type="subcellular location">
    <subcellularLocation>
        <location evidence="1">Membrane</location>
        <topology evidence="1">Multi-pass membrane protein</topology>
    </subcellularLocation>
</comment>
<proteinExistence type="inferred from homology"/>
<dbReference type="Proteomes" id="UP001470230">
    <property type="component" value="Unassembled WGS sequence"/>
</dbReference>
<dbReference type="EMBL" id="JAPFFF010000050">
    <property type="protein sequence ID" value="KAK8839705.1"/>
    <property type="molecule type" value="Genomic_DNA"/>
</dbReference>
<evidence type="ECO:0000256" key="5">
    <source>
        <dbReference type="ARBA" id="ARBA00023136"/>
    </source>
</evidence>
<evidence type="ECO:0000256" key="6">
    <source>
        <dbReference type="ARBA" id="ARBA00023315"/>
    </source>
</evidence>
<evidence type="ECO:0000256" key="4">
    <source>
        <dbReference type="ARBA" id="ARBA00022989"/>
    </source>
</evidence>
<evidence type="ECO:0000256" key="2">
    <source>
        <dbReference type="ARBA" id="ARBA00022679"/>
    </source>
</evidence>
<feature type="transmembrane region" description="Helical" evidence="7">
    <location>
        <begin position="214"/>
        <end position="232"/>
    </location>
</feature>
<dbReference type="Pfam" id="PF01529">
    <property type="entry name" value="DHHC"/>
    <property type="match status" value="1"/>
</dbReference>
<evidence type="ECO:0000256" key="3">
    <source>
        <dbReference type="ARBA" id="ARBA00022692"/>
    </source>
</evidence>
<name>A0ABR2H2K7_9EUKA</name>
<keyword evidence="2 7" id="KW-0808">Transferase</keyword>
<organism evidence="9 10">
    <name type="scientific">Tritrichomonas musculus</name>
    <dbReference type="NCBI Taxonomy" id="1915356"/>
    <lineage>
        <taxon>Eukaryota</taxon>
        <taxon>Metamonada</taxon>
        <taxon>Parabasalia</taxon>
        <taxon>Tritrichomonadida</taxon>
        <taxon>Tritrichomonadidae</taxon>
        <taxon>Tritrichomonas</taxon>
    </lineage>
</organism>
<evidence type="ECO:0000313" key="9">
    <source>
        <dbReference type="EMBL" id="KAK8839705.1"/>
    </source>
</evidence>